<feature type="chain" id="PRO_5003953299" evidence="1">
    <location>
        <begin position="17"/>
        <end position="159"/>
    </location>
</feature>
<keyword evidence="1" id="KW-0732">Signal</keyword>
<proteinExistence type="predicted"/>
<evidence type="ECO:0000256" key="1">
    <source>
        <dbReference type="SAM" id="SignalP"/>
    </source>
</evidence>
<dbReference type="GeneID" id="15806591"/>
<comment type="caution">
    <text evidence="2">The sequence shown here is derived from an EMBL/GenBank/DDBJ whole genome shotgun (WGS) entry which is preliminary data.</text>
</comment>
<sequence>MSTLLSIFVILKSCSCINPGQDPVTRKNVEQKVKEQAPLRLEEPGTCLYPRTPVTMDVLNLDPYWFEAKNLRSGLIDPKPDCFVLKVVCGNDTLWESVNGWECTHAFFHCSEMRKLVVIGVERAKRGFYKALLKQQGERWKEIPMINVDTLAFEIDREQ</sequence>
<gene>
    <name evidence="2" type="ORF">BEWA_037040</name>
</gene>
<organism evidence="2 3">
    <name type="scientific">Theileria equi strain WA</name>
    <dbReference type="NCBI Taxonomy" id="1537102"/>
    <lineage>
        <taxon>Eukaryota</taxon>
        <taxon>Sar</taxon>
        <taxon>Alveolata</taxon>
        <taxon>Apicomplexa</taxon>
        <taxon>Aconoidasida</taxon>
        <taxon>Piroplasmida</taxon>
        <taxon>Theileriidae</taxon>
        <taxon>Theileria</taxon>
    </lineage>
</organism>
<dbReference type="KEGG" id="beq:BEWA_037040"/>
<keyword evidence="3" id="KW-1185">Reference proteome</keyword>
<protein>
    <submittedName>
        <fullName evidence="2">Signal peptide containing protein</fullName>
    </submittedName>
</protein>
<dbReference type="AlphaFoldDB" id="L1LER2"/>
<dbReference type="RefSeq" id="XP_004833120.1">
    <property type="nucleotide sequence ID" value="XM_004833063.1"/>
</dbReference>
<reference evidence="2 3" key="1">
    <citation type="journal article" date="2012" name="BMC Genomics">
        <title>Comparative genomic analysis and phylogenetic position of Theileria equi.</title>
        <authorList>
            <person name="Kappmeyer L.S."/>
            <person name="Thiagarajan M."/>
            <person name="Herndon D.R."/>
            <person name="Ramsay J.D."/>
            <person name="Caler E."/>
            <person name="Djikeng A."/>
            <person name="Gillespie J.J."/>
            <person name="Lau A.O."/>
            <person name="Roalson E.H."/>
            <person name="Silva J.C."/>
            <person name="Silva M.G."/>
            <person name="Suarez C.E."/>
            <person name="Ueti M.W."/>
            <person name="Nene V.M."/>
            <person name="Mealey R.H."/>
            <person name="Knowles D.P."/>
            <person name="Brayton K.A."/>
        </authorList>
    </citation>
    <scope>NUCLEOTIDE SEQUENCE [LARGE SCALE GENOMIC DNA]</scope>
    <source>
        <strain evidence="2 3">WA</strain>
    </source>
</reference>
<dbReference type="VEuPathDB" id="PiroplasmaDB:BEWA_037040"/>
<dbReference type="EMBL" id="ACOU01000002">
    <property type="protein sequence ID" value="EKX73668.1"/>
    <property type="molecule type" value="Genomic_DNA"/>
</dbReference>
<evidence type="ECO:0000313" key="2">
    <source>
        <dbReference type="EMBL" id="EKX73668.1"/>
    </source>
</evidence>
<name>L1LER2_THEEQ</name>
<accession>L1LER2</accession>
<feature type="signal peptide" evidence="1">
    <location>
        <begin position="1"/>
        <end position="16"/>
    </location>
</feature>
<dbReference type="Proteomes" id="UP000031512">
    <property type="component" value="Unassembled WGS sequence"/>
</dbReference>
<evidence type="ECO:0000313" key="3">
    <source>
        <dbReference type="Proteomes" id="UP000031512"/>
    </source>
</evidence>